<reference evidence="1" key="1">
    <citation type="submission" date="2021-11" db="EMBL/GenBank/DDBJ databases">
        <authorList>
            <person name="Rodrigo-Torres L."/>
            <person name="Arahal R. D."/>
            <person name="Lucena T."/>
        </authorList>
    </citation>
    <scope>NUCLEOTIDE SEQUENCE</scope>
    <source>
        <strain evidence="1">CECT 7928</strain>
    </source>
</reference>
<evidence type="ECO:0000313" key="1">
    <source>
        <dbReference type="EMBL" id="CAH0543202.1"/>
    </source>
</evidence>
<organism evidence="1 2">
    <name type="scientific">Vibrio marisflavi CECT 7928</name>
    <dbReference type="NCBI Taxonomy" id="634439"/>
    <lineage>
        <taxon>Bacteria</taxon>
        <taxon>Pseudomonadati</taxon>
        <taxon>Pseudomonadota</taxon>
        <taxon>Gammaproteobacteria</taxon>
        <taxon>Vibrionales</taxon>
        <taxon>Vibrionaceae</taxon>
        <taxon>Vibrio</taxon>
    </lineage>
</organism>
<dbReference type="EMBL" id="CAKLDM010000005">
    <property type="protein sequence ID" value="CAH0543202.1"/>
    <property type="molecule type" value="Genomic_DNA"/>
</dbReference>
<sequence length="80" mass="9229">MKTSIKTLSVRVKDKHAKELRQIAFEVNQVFNHANELTMNANRNYSDVGAVKPVWLSAFKLCQWNLGSVVFIPHTFIHIF</sequence>
<evidence type="ECO:0000313" key="2">
    <source>
        <dbReference type="Proteomes" id="UP000838748"/>
    </source>
</evidence>
<comment type="caution">
    <text evidence="1">The sequence shown here is derived from an EMBL/GenBank/DDBJ whole genome shotgun (WGS) entry which is preliminary data.</text>
</comment>
<dbReference type="Proteomes" id="UP000838748">
    <property type="component" value="Unassembled WGS sequence"/>
</dbReference>
<protein>
    <recommendedName>
        <fullName evidence="3">Transposase</fullName>
    </recommendedName>
</protein>
<evidence type="ECO:0008006" key="3">
    <source>
        <dbReference type="Google" id="ProtNLM"/>
    </source>
</evidence>
<proteinExistence type="predicted"/>
<accession>A0ABM9A9N5</accession>
<keyword evidence="2" id="KW-1185">Reference proteome</keyword>
<dbReference type="RefSeq" id="WP_237364125.1">
    <property type="nucleotide sequence ID" value="NZ_CAKLDM010000005.1"/>
</dbReference>
<gene>
    <name evidence="1" type="ORF">VMF7928_04468</name>
</gene>
<name>A0ABM9A9N5_9VIBR</name>